<dbReference type="AlphaFoldDB" id="A0A1W1V519"/>
<keyword evidence="1" id="KW-1133">Transmembrane helix</keyword>
<evidence type="ECO:0000256" key="1">
    <source>
        <dbReference type="SAM" id="Phobius"/>
    </source>
</evidence>
<dbReference type="InterPro" id="IPR027463">
    <property type="entry name" value="AcrB_DN_DC_subdom"/>
</dbReference>
<gene>
    <name evidence="2" type="ORF">SAMN00017405_0476</name>
</gene>
<dbReference type="Proteomes" id="UP000192731">
    <property type="component" value="Unassembled WGS sequence"/>
</dbReference>
<reference evidence="2 3" key="1">
    <citation type="submission" date="2017-04" db="EMBL/GenBank/DDBJ databases">
        <authorList>
            <person name="Afonso C.L."/>
            <person name="Miller P.J."/>
            <person name="Scott M.A."/>
            <person name="Spackman E."/>
            <person name="Goraichik I."/>
            <person name="Dimitrov K.M."/>
            <person name="Suarez D.L."/>
            <person name="Swayne D.E."/>
        </authorList>
    </citation>
    <scope>NUCLEOTIDE SEQUENCE [LARGE SCALE GENOMIC DNA]</scope>
    <source>
        <strain evidence="2 3">DSM 11270</strain>
    </source>
</reference>
<feature type="transmembrane region" description="Helical" evidence="1">
    <location>
        <begin position="959"/>
        <end position="978"/>
    </location>
</feature>
<organism evidence="2 3">
    <name type="scientific">Desulfonispora thiosulfatigenes DSM 11270</name>
    <dbReference type="NCBI Taxonomy" id="656914"/>
    <lineage>
        <taxon>Bacteria</taxon>
        <taxon>Bacillati</taxon>
        <taxon>Bacillota</taxon>
        <taxon>Clostridia</taxon>
        <taxon>Eubacteriales</taxon>
        <taxon>Peptococcaceae</taxon>
        <taxon>Desulfonispora</taxon>
    </lineage>
</organism>
<dbReference type="Gene3D" id="3.30.2090.10">
    <property type="entry name" value="Multidrug efflux transporter AcrB TolC docking domain, DN and DC subdomains"/>
    <property type="match status" value="2"/>
</dbReference>
<sequence>MKLSDLSVRRPVLIFMIVLAILMLGAVSMTQLAIDLFPEMDVPVALTIVEYDGVGPEEMEKLVTKPLEEQLSTINGVKTVRSQSTLGSSVVITEFNWGTDMDNNTIKMREKVDFIKAYLPEDVSEPMIFKMDLNMFPIMMLGVTGDGDLAQVKQTVENKIKPRLERIAGVASVDVSGGKTREIQVEVSPYMLQAYGLSIQDISNIIRGENNNFSVGSVEQGKKDYLVRVKGEFKEIKEIEEILIPLKTGETIALKNLAQIKNTYEEQKSYSLLNGQPSISLNIQKQSDANTVKVSDAVQEELETLKNELPGNIKIEMAMDQAEFIRKSIDGVKQNGYIGALLAVVVLFLFLRSVRSTLIVGTAIPISIIATFILIYFSGLTLNMMSLGGLALGIGMMVDSAIVILENIYRYREEGYSRFEAAKLGASEVGSAVVASTITTICVFLPIVYVEGIASQIFRPLALTVTFSLIASLLVALSLVPMLSSKLLVVDIKKEKPKNIFQKIGGLWVKFLDGLDNFYSMNLKWAINHKFIVIVVTIAGLVGSAFLIPKVGMEFMPAQDNGMFTVQAKLPNSTVLGETSKIATQVEASIAEIKEVDSIFMSVGSGGGMATGNFGSGSNMISITGNLVPLTERTRSVQDIMDEIREKNKNLAGVALSVTAEGGSMGSGSPIDITIKGHDLDVLKNLEEQFAQKIETVEGTREITTSLEEGVPELTVNLDREKASLYGITSSQLSGAIRMGLQGATSSKYRTGGDEINIKVFLPEKDRGRIDDLNRLMVSSPMGVNVPVEEIATLKYETGPTTISRVDQSRTVSITGDIAGRDLKSVTEDIQKAVKEIPLPSGYQVEFGGSNKDMIESFTSLGLALIMAIFLVYMVLAAQFEALLYPFIIMFSLPPTLIGVVGGLLLTGKTFSVISFIGVIMLAGIVVNNAIVLVDYIGVLRSRGMEKTEAILKAGPTRLRPILMTTLTTVLALLPQALGIGEGSEVSAPMAIVVVFGLSFSTIITLILIPVVYSILDSFAQKIKNFFTRIITGDKNTEAM</sequence>
<dbReference type="PRINTS" id="PR00702">
    <property type="entry name" value="ACRIFLAVINRP"/>
</dbReference>
<dbReference type="Pfam" id="PF00873">
    <property type="entry name" value="ACR_tran"/>
    <property type="match status" value="1"/>
</dbReference>
<feature type="transmembrane region" description="Helical" evidence="1">
    <location>
        <begin position="883"/>
        <end position="907"/>
    </location>
</feature>
<feature type="transmembrane region" description="Helical" evidence="1">
    <location>
        <begin position="531"/>
        <end position="548"/>
    </location>
</feature>
<dbReference type="GO" id="GO:0005886">
    <property type="term" value="C:plasma membrane"/>
    <property type="evidence" value="ECO:0007669"/>
    <property type="project" value="TreeGrafter"/>
</dbReference>
<dbReference type="PANTHER" id="PTHR32063:SF0">
    <property type="entry name" value="SWARMING MOTILITY PROTEIN SWRC"/>
    <property type="match status" value="1"/>
</dbReference>
<evidence type="ECO:0000313" key="2">
    <source>
        <dbReference type="EMBL" id="SMB88442.1"/>
    </source>
</evidence>
<dbReference type="STRING" id="656914.SAMN00017405_0476"/>
<dbReference type="InterPro" id="IPR001036">
    <property type="entry name" value="Acrflvin-R"/>
</dbReference>
<feature type="transmembrane region" description="Helical" evidence="1">
    <location>
        <begin position="858"/>
        <end position="876"/>
    </location>
</feature>
<dbReference type="Gene3D" id="3.30.70.1440">
    <property type="entry name" value="Multidrug efflux transporter AcrB pore domain"/>
    <property type="match status" value="1"/>
</dbReference>
<feature type="transmembrane region" description="Helical" evidence="1">
    <location>
        <begin position="334"/>
        <end position="351"/>
    </location>
</feature>
<dbReference type="Gene3D" id="3.30.70.1430">
    <property type="entry name" value="Multidrug efflux transporter AcrB pore domain"/>
    <property type="match status" value="2"/>
</dbReference>
<dbReference type="SUPFAM" id="SSF82714">
    <property type="entry name" value="Multidrug efflux transporter AcrB TolC docking domain, DN and DC subdomains"/>
    <property type="match status" value="2"/>
</dbReference>
<dbReference type="Gene3D" id="3.30.70.1320">
    <property type="entry name" value="Multidrug efflux transporter AcrB pore domain like"/>
    <property type="match status" value="1"/>
</dbReference>
<keyword evidence="3" id="KW-1185">Reference proteome</keyword>
<feature type="transmembrane region" description="Helical" evidence="1">
    <location>
        <begin position="990"/>
        <end position="1016"/>
    </location>
</feature>
<feature type="transmembrane region" description="Helical" evidence="1">
    <location>
        <begin position="389"/>
        <end position="409"/>
    </location>
</feature>
<feature type="transmembrane region" description="Helical" evidence="1">
    <location>
        <begin position="12"/>
        <end position="34"/>
    </location>
</feature>
<dbReference type="PANTHER" id="PTHR32063">
    <property type="match status" value="1"/>
</dbReference>
<name>A0A1W1V519_DESTI</name>
<dbReference type="SUPFAM" id="SSF82866">
    <property type="entry name" value="Multidrug efflux transporter AcrB transmembrane domain"/>
    <property type="match status" value="2"/>
</dbReference>
<dbReference type="SUPFAM" id="SSF82693">
    <property type="entry name" value="Multidrug efflux transporter AcrB pore domain, PN1, PN2, PC1 and PC2 subdomains"/>
    <property type="match status" value="3"/>
</dbReference>
<feature type="transmembrane region" description="Helical" evidence="1">
    <location>
        <begin position="913"/>
        <end position="938"/>
    </location>
</feature>
<dbReference type="EMBL" id="FWWT01000016">
    <property type="protein sequence ID" value="SMB88442.1"/>
    <property type="molecule type" value="Genomic_DNA"/>
</dbReference>
<feature type="transmembrane region" description="Helical" evidence="1">
    <location>
        <begin position="461"/>
        <end position="484"/>
    </location>
</feature>
<keyword evidence="1" id="KW-0472">Membrane</keyword>
<feature type="transmembrane region" description="Helical" evidence="1">
    <location>
        <begin position="358"/>
        <end position="377"/>
    </location>
</feature>
<dbReference type="RefSeq" id="WP_084052868.1">
    <property type="nucleotide sequence ID" value="NZ_FWWT01000016.1"/>
</dbReference>
<dbReference type="GO" id="GO:0042910">
    <property type="term" value="F:xenobiotic transmembrane transporter activity"/>
    <property type="evidence" value="ECO:0007669"/>
    <property type="project" value="TreeGrafter"/>
</dbReference>
<proteinExistence type="predicted"/>
<accession>A0A1W1V519</accession>
<protein>
    <submittedName>
        <fullName evidence="2">Hydrophobic/amphiphilic exporter-1, HAE1 family</fullName>
    </submittedName>
</protein>
<evidence type="ECO:0000313" key="3">
    <source>
        <dbReference type="Proteomes" id="UP000192731"/>
    </source>
</evidence>
<keyword evidence="1" id="KW-0812">Transmembrane</keyword>
<dbReference type="Gene3D" id="1.20.1640.10">
    <property type="entry name" value="Multidrug efflux transporter AcrB transmembrane domain"/>
    <property type="match status" value="2"/>
</dbReference>
<dbReference type="OrthoDB" id="9757876at2"/>
<feature type="transmembrane region" description="Helical" evidence="1">
    <location>
        <begin position="429"/>
        <end position="449"/>
    </location>
</feature>